<keyword evidence="4" id="KW-1185">Reference proteome</keyword>
<dbReference type="GO" id="GO:0006635">
    <property type="term" value="P:fatty acid beta-oxidation"/>
    <property type="evidence" value="ECO:0007669"/>
    <property type="project" value="TreeGrafter"/>
</dbReference>
<dbReference type="InterPro" id="IPR014748">
    <property type="entry name" value="Enoyl-CoA_hydra_C"/>
</dbReference>
<comment type="similarity">
    <text evidence="1">Belongs to the enoyl-CoA hydratase/isomerase family.</text>
</comment>
<proteinExistence type="inferred from homology"/>
<dbReference type="InterPro" id="IPR001753">
    <property type="entry name" value="Enoyl-CoA_hydra/iso"/>
</dbReference>
<dbReference type="AlphaFoldDB" id="A0A160T4G8"/>
<accession>A0A160T4G8</accession>
<dbReference type="RefSeq" id="WP_095044236.1">
    <property type="nucleotide sequence ID" value="NZ_LN890655.1"/>
</dbReference>
<dbReference type="GO" id="GO:0043956">
    <property type="term" value="F:3-hydroxypropionyl-CoA dehydratase activity"/>
    <property type="evidence" value="ECO:0007669"/>
    <property type="project" value="UniProtKB-EC"/>
</dbReference>
<evidence type="ECO:0000313" key="4">
    <source>
        <dbReference type="Proteomes" id="UP000215027"/>
    </source>
</evidence>
<dbReference type="PANTHER" id="PTHR11941:SF54">
    <property type="entry name" value="ENOYL-COA HYDRATASE, MITOCHONDRIAL"/>
    <property type="match status" value="1"/>
</dbReference>
<gene>
    <name evidence="3" type="ORF">CFX0092_A3088</name>
</gene>
<dbReference type="EC" id="4.2.1.116" evidence="3"/>
<evidence type="ECO:0000256" key="1">
    <source>
        <dbReference type="ARBA" id="ARBA00005254"/>
    </source>
</evidence>
<dbReference type="PANTHER" id="PTHR11941">
    <property type="entry name" value="ENOYL-COA HYDRATASE-RELATED"/>
    <property type="match status" value="1"/>
</dbReference>
<dbReference type="Proteomes" id="UP000215027">
    <property type="component" value="Chromosome I"/>
</dbReference>
<dbReference type="SUPFAM" id="SSF52096">
    <property type="entry name" value="ClpP/crotonase"/>
    <property type="match status" value="1"/>
</dbReference>
<reference evidence="3" key="1">
    <citation type="submission" date="2016-01" db="EMBL/GenBank/DDBJ databases">
        <authorList>
            <person name="Mcilroy J.S."/>
            <person name="Karst M S."/>
            <person name="Albertsen M."/>
        </authorList>
    </citation>
    <scope>NUCLEOTIDE SEQUENCE</scope>
    <source>
        <strain evidence="3">Cfx-K</strain>
    </source>
</reference>
<name>A0A160T4G8_9CHLR</name>
<dbReference type="Pfam" id="PF00378">
    <property type="entry name" value="ECH_1"/>
    <property type="match status" value="1"/>
</dbReference>
<organism evidence="3 4">
    <name type="scientific">Candidatus Promineifilum breve</name>
    <dbReference type="NCBI Taxonomy" id="1806508"/>
    <lineage>
        <taxon>Bacteria</taxon>
        <taxon>Bacillati</taxon>
        <taxon>Chloroflexota</taxon>
        <taxon>Ardenticatenia</taxon>
        <taxon>Candidatus Promineifilales</taxon>
        <taxon>Candidatus Promineifilaceae</taxon>
        <taxon>Candidatus Promineifilum</taxon>
    </lineage>
</organism>
<protein>
    <submittedName>
        <fullName evidence="3">3-hydroxypropionyl-coenzyme A dehydratase</fullName>
        <ecNumber evidence="3">4.2.1.116</ecNumber>
    </submittedName>
</protein>
<evidence type="ECO:0000313" key="3">
    <source>
        <dbReference type="EMBL" id="CUS04966.2"/>
    </source>
</evidence>
<dbReference type="Gene3D" id="1.10.12.10">
    <property type="entry name" value="Lyase 2-enoyl-coa Hydratase, Chain A, domain 2"/>
    <property type="match status" value="1"/>
</dbReference>
<sequence length="263" mass="28431">MSELVITRQRDSYFEIILNRPDKRNAINLEMLHAFDAAVAQANRAPGLRAVLISGAGESFSAGIDVSALLGLAQTYGPHWQQRMRAITDEFQGVFTRLERLELPTIALLHGHCLGLALELALACDLRVAAAGTALGLPETLLGIIPDVGGTTRLTRLVGPARSKELIFTGRRIDAADAERWGMVNYVTTREELSGKGEALAAEIAQAAPLAVGMAKRVIDGLADIDRGLLLEGWAQSQLFASEDFLEGAQAFMTRRPPQFKGK</sequence>
<dbReference type="Gene3D" id="3.90.226.10">
    <property type="entry name" value="2-enoyl-CoA Hydratase, Chain A, domain 1"/>
    <property type="match status" value="1"/>
</dbReference>
<keyword evidence="2 3" id="KW-0456">Lyase</keyword>
<evidence type="ECO:0000256" key="2">
    <source>
        <dbReference type="ARBA" id="ARBA00023239"/>
    </source>
</evidence>
<dbReference type="KEGG" id="pbf:CFX0092_A3088"/>
<dbReference type="CDD" id="cd06558">
    <property type="entry name" value="crotonase-like"/>
    <property type="match status" value="1"/>
</dbReference>
<dbReference type="OrthoDB" id="9777977at2"/>
<dbReference type="InterPro" id="IPR029045">
    <property type="entry name" value="ClpP/crotonase-like_dom_sf"/>
</dbReference>
<dbReference type="EMBL" id="LN890655">
    <property type="protein sequence ID" value="CUS04966.2"/>
    <property type="molecule type" value="Genomic_DNA"/>
</dbReference>